<evidence type="ECO:0000256" key="1">
    <source>
        <dbReference type="ARBA" id="ARBA00009505"/>
    </source>
</evidence>
<evidence type="ECO:0000256" key="2">
    <source>
        <dbReference type="RuleBase" id="RU365003"/>
    </source>
</evidence>
<gene>
    <name evidence="3" type="primary">PEX16</name>
    <name evidence="3" type="ORF">TWF696_007127</name>
</gene>
<keyword evidence="2" id="KW-0962">Peroxisome biogenesis</keyword>
<comment type="caution">
    <text evidence="3">The sequence shown here is derived from an EMBL/GenBank/DDBJ whole genome shotgun (WGS) entry which is preliminary data.</text>
</comment>
<dbReference type="Pfam" id="PF08610">
    <property type="entry name" value="Pex16"/>
    <property type="match status" value="1"/>
</dbReference>
<sequence length="512" mass="58089">MNTSRRTEEASGNDAESVQLDLGCQLRVVVSPGCRLPFPISPASSSTPSFPSLPFSPLSSTTPLAPSLPLLRHLRLHRRRHRHRVEDQTSPIQLSSSFPSCSYRSLRRAPAMEEHARSRCDDSDCTNVNNNNHFNTHYDSCDSSFSNNSEDSTFGLPKKWLSLYEDFVTKNAGAVSQIESSLRSLTYIVPARFKDAEIASESIHSGIQLLSLYHDSLLSKAVKNLPPTIPRPPQTPHARYTKFWTQKSSAYKNIALMVTMIQYTELLWEMAARRKGQKIRWRVVVILEAIKAICRLLLLHLTKSRPIVSPPLPEREVDPAQLEDAEGFRSPPPEPEAWTMPRTGLRLPSIPATDISNYLLTKVLTAEDIKPPAHLLRKVKGTGMLAEILWIIRPLVYAMAMQRWRHDKKSWRPWLLGFGLEYAARQLAKKDMSETIPGGLRGLTGLEKEELKRRAMSMGWWALRGAAYENITRSWFTFMAEKLKGKPLIGLLGGLVEDYQYLWDNYYFSTTT</sequence>
<comment type="similarity">
    <text evidence="1 2">Belongs to the peroxin-16 family.</text>
</comment>
<dbReference type="InterPro" id="IPR013919">
    <property type="entry name" value="Pex16"/>
</dbReference>
<dbReference type="PANTHER" id="PTHR13299">
    <property type="entry name" value="PEROXISOMAL MEMBRANE PROTEIN PEX16"/>
    <property type="match status" value="1"/>
</dbReference>
<dbReference type="GO" id="GO:0005778">
    <property type="term" value="C:peroxisomal membrane"/>
    <property type="evidence" value="ECO:0007669"/>
    <property type="project" value="UniProtKB-SubCell"/>
</dbReference>
<name>A0AAV9URU8_9PEZI</name>
<evidence type="ECO:0000313" key="4">
    <source>
        <dbReference type="Proteomes" id="UP001375240"/>
    </source>
</evidence>
<comment type="subcellular location">
    <subcellularLocation>
        <location evidence="2">Peroxisome membrane</location>
    </subcellularLocation>
</comment>
<accession>A0AAV9URU8</accession>
<protein>
    <recommendedName>
        <fullName evidence="2">Peroxisomal membrane protein PEX16</fullName>
    </recommendedName>
</protein>
<reference evidence="3 4" key="1">
    <citation type="submission" date="2019-10" db="EMBL/GenBank/DDBJ databases">
        <authorList>
            <person name="Palmer J.M."/>
        </authorList>
    </citation>
    <scope>NUCLEOTIDE SEQUENCE [LARGE SCALE GENOMIC DNA]</scope>
    <source>
        <strain evidence="3 4">TWF696</strain>
    </source>
</reference>
<evidence type="ECO:0000313" key="3">
    <source>
        <dbReference type="EMBL" id="KAK6347045.1"/>
    </source>
</evidence>
<dbReference type="GO" id="GO:0007031">
    <property type="term" value="P:peroxisome organization"/>
    <property type="evidence" value="ECO:0007669"/>
    <property type="project" value="UniProtKB-KW"/>
</dbReference>
<dbReference type="EMBL" id="JAVHNQ010000005">
    <property type="protein sequence ID" value="KAK6347045.1"/>
    <property type="molecule type" value="Genomic_DNA"/>
</dbReference>
<keyword evidence="4" id="KW-1185">Reference proteome</keyword>
<organism evidence="3 4">
    <name type="scientific">Orbilia brochopaga</name>
    <dbReference type="NCBI Taxonomy" id="3140254"/>
    <lineage>
        <taxon>Eukaryota</taxon>
        <taxon>Fungi</taxon>
        <taxon>Dikarya</taxon>
        <taxon>Ascomycota</taxon>
        <taxon>Pezizomycotina</taxon>
        <taxon>Orbiliomycetes</taxon>
        <taxon>Orbiliales</taxon>
        <taxon>Orbiliaceae</taxon>
        <taxon>Orbilia</taxon>
    </lineage>
</organism>
<proteinExistence type="inferred from homology"/>
<keyword evidence="2" id="KW-0576">Peroxisome</keyword>
<dbReference type="AlphaFoldDB" id="A0AAV9URU8"/>
<dbReference type="Proteomes" id="UP001375240">
    <property type="component" value="Unassembled WGS sequence"/>
</dbReference>
<dbReference type="PANTHER" id="PTHR13299:SF0">
    <property type="entry name" value="PEROXISOMAL MEMBRANE PROTEIN PEX16"/>
    <property type="match status" value="1"/>
</dbReference>